<accession>A0A2N1MN78</accession>
<dbReference type="AlphaFoldDB" id="A0A2N1MN78"/>
<dbReference type="EMBL" id="LLXL01001736">
    <property type="protein sequence ID" value="PKK63066.1"/>
    <property type="molecule type" value="Genomic_DNA"/>
</dbReference>
<organism evidence="1 2">
    <name type="scientific">Rhizophagus irregularis</name>
    <dbReference type="NCBI Taxonomy" id="588596"/>
    <lineage>
        <taxon>Eukaryota</taxon>
        <taxon>Fungi</taxon>
        <taxon>Fungi incertae sedis</taxon>
        <taxon>Mucoromycota</taxon>
        <taxon>Glomeromycotina</taxon>
        <taxon>Glomeromycetes</taxon>
        <taxon>Glomerales</taxon>
        <taxon>Glomeraceae</taxon>
        <taxon>Rhizophagus</taxon>
    </lineage>
</organism>
<dbReference type="Proteomes" id="UP000233469">
    <property type="component" value="Unassembled WGS sequence"/>
</dbReference>
<proteinExistence type="predicted"/>
<reference evidence="1 2" key="2">
    <citation type="submission" date="2017-10" db="EMBL/GenBank/DDBJ databases">
        <title>Extensive intraspecific genome diversity in a model arbuscular mycorrhizal fungus.</title>
        <authorList>
            <person name="Chen E.C.H."/>
            <person name="Morin E."/>
            <person name="Baudet D."/>
            <person name="Noel J."/>
            <person name="Ndikumana S."/>
            <person name="Charron P."/>
            <person name="St-Onge C."/>
            <person name="Giorgi J."/>
            <person name="Grigoriev I.V."/>
            <person name="Roux C."/>
            <person name="Martin F.M."/>
            <person name="Corradi N."/>
        </authorList>
    </citation>
    <scope>NUCLEOTIDE SEQUENCE [LARGE SCALE GENOMIC DNA]</scope>
    <source>
        <strain evidence="1 2">C2</strain>
    </source>
</reference>
<name>A0A2N1MN78_9GLOM</name>
<comment type="caution">
    <text evidence="1">The sequence shown here is derived from an EMBL/GenBank/DDBJ whole genome shotgun (WGS) entry which is preliminary data.</text>
</comment>
<sequence>MCTPEHEVVIEIIGDAFRELCPRAIYGPRKDAPIQILGQPLHVMADGISRGTDLAIGPHPRFVPNPPIPHPGPPPSDIRGNSYARVIVEVAVSQSSSDMKEKCRLWKRQSYVRSIIGIKLHRVFNTRDASGNRHRAMTAILWRQGVARRKWHFGTADKRGNRTNACNAANDPNFIINIPVSDIFYDPPIPAIGYAGPLALPIGALYNANVSIDLYEVQQAVLMKQEK</sequence>
<evidence type="ECO:0000313" key="1">
    <source>
        <dbReference type="EMBL" id="PKK63066.1"/>
    </source>
</evidence>
<gene>
    <name evidence="1" type="ORF">RhiirC2_717237</name>
</gene>
<protein>
    <submittedName>
        <fullName evidence="1">Uncharacterized protein</fullName>
    </submittedName>
</protein>
<evidence type="ECO:0000313" key="2">
    <source>
        <dbReference type="Proteomes" id="UP000233469"/>
    </source>
</evidence>
<dbReference type="VEuPathDB" id="FungiDB:FUN_004333"/>
<dbReference type="VEuPathDB" id="FungiDB:RhiirA1_508061"/>
<dbReference type="VEuPathDB" id="FungiDB:RhiirFUN_025138"/>
<reference evidence="1 2" key="1">
    <citation type="submission" date="2016-04" db="EMBL/GenBank/DDBJ databases">
        <title>Genome analyses suggest a sexual origin of heterokaryosis in a supposedly ancient asexual fungus.</title>
        <authorList>
            <person name="Ropars J."/>
            <person name="Sedzielewska K."/>
            <person name="Noel J."/>
            <person name="Charron P."/>
            <person name="Farinelli L."/>
            <person name="Marton T."/>
            <person name="Kruger M."/>
            <person name="Pelin A."/>
            <person name="Brachmann A."/>
            <person name="Corradi N."/>
        </authorList>
    </citation>
    <scope>NUCLEOTIDE SEQUENCE [LARGE SCALE GENOMIC DNA]</scope>
    <source>
        <strain evidence="1 2">C2</strain>
    </source>
</reference>